<dbReference type="InterPro" id="IPR011048">
    <property type="entry name" value="Haem_d1_sf"/>
</dbReference>
<dbReference type="InterPro" id="IPR015943">
    <property type="entry name" value="WD40/YVTN_repeat-like_dom_sf"/>
</dbReference>
<evidence type="ECO:0008006" key="3">
    <source>
        <dbReference type="Google" id="ProtNLM"/>
    </source>
</evidence>
<dbReference type="SUPFAM" id="SSF50969">
    <property type="entry name" value="YVTN repeat-like/Quinoprotein amine dehydrogenase"/>
    <property type="match status" value="1"/>
</dbReference>
<proteinExistence type="predicted"/>
<gene>
    <name evidence="1" type="ORF">CH330_03040</name>
</gene>
<dbReference type="InterPro" id="IPR011044">
    <property type="entry name" value="Quino_amine_DH_bsu"/>
</dbReference>
<dbReference type="AlphaFoldDB" id="A0A235BW03"/>
<dbReference type="SUPFAM" id="SSF51004">
    <property type="entry name" value="C-terminal (heme d1) domain of cytochrome cd1-nitrite reductase"/>
    <property type="match status" value="1"/>
</dbReference>
<dbReference type="InterPro" id="IPR051200">
    <property type="entry name" value="Host-pathogen_enzymatic-act"/>
</dbReference>
<organism evidence="1 2">
    <name type="scientific">candidate division WOR-3 bacterium JGI_Cruoil_03_51_56</name>
    <dbReference type="NCBI Taxonomy" id="1973747"/>
    <lineage>
        <taxon>Bacteria</taxon>
        <taxon>Bacteria division WOR-3</taxon>
    </lineage>
</organism>
<dbReference type="Proteomes" id="UP000215559">
    <property type="component" value="Unassembled WGS sequence"/>
</dbReference>
<evidence type="ECO:0000313" key="2">
    <source>
        <dbReference type="Proteomes" id="UP000215559"/>
    </source>
</evidence>
<dbReference type="PANTHER" id="PTHR47197:SF3">
    <property type="entry name" value="DIHYDRO-HEME D1 DEHYDROGENASE"/>
    <property type="match status" value="1"/>
</dbReference>
<dbReference type="EMBL" id="NOZP01000054">
    <property type="protein sequence ID" value="OYD16374.1"/>
    <property type="molecule type" value="Genomic_DNA"/>
</dbReference>
<protein>
    <recommendedName>
        <fullName evidence="3">Secretion system C-terminal sorting domain-containing protein</fullName>
    </recommendedName>
</protein>
<dbReference type="Gene3D" id="2.130.10.10">
    <property type="entry name" value="YVTN repeat-like/Quinoprotein amine dehydrogenase"/>
    <property type="match status" value="1"/>
</dbReference>
<accession>A0A235BW03</accession>
<evidence type="ECO:0000313" key="1">
    <source>
        <dbReference type="EMBL" id="OYD16374.1"/>
    </source>
</evidence>
<sequence length="453" mass="50700">MKAASFLLIPALLCAQVIDTVIRFPSNVGELLYVPTGNKLYVKLRSPHLYILDCSTYAIRNIIPAEQYPWWPVPRGGWNWRRNKVYYAMGTDTAGLVVIDNATDSVTKWIDYPAYSRPVYNSLNDKVYALGVCDSSDLAVIDCETDSIVKFITQPYNLANFVVWDSVGNKVYVGSAGWTGADEVTVIDCETDSVVAIVHSQVRPDRAAYSYHQRKLYVGGEFSHERGAVIDCAADTLIRNLRVGEETWAPLVWNSIEDKVYWPGTFSSGDSISVISCKTDSVIGRVPVPDSCQDDTWWCCMLPWSNRLYFASDGYDSTGSFNYLTVLDCANDSVISQIRFGKLAEEIVCNPIDHLVYISDWWDSAVYVFRDEIPGVAEDPNTTVEPAEFAVRPNPACDRLHLGGRQPAKLYAITGRKVADLQPGENDIRHLAPGIYFVRWSSDRPTTKVVVHE</sequence>
<reference evidence="1 2" key="1">
    <citation type="submission" date="2017-07" db="EMBL/GenBank/DDBJ databases">
        <title>Recovery of genomes from metagenomes via a dereplication, aggregation, and scoring strategy.</title>
        <authorList>
            <person name="Sieber C.M."/>
            <person name="Probst A.J."/>
            <person name="Sharrar A."/>
            <person name="Thomas B.C."/>
            <person name="Hess M."/>
            <person name="Tringe S.G."/>
            <person name="Banfield J.F."/>
        </authorList>
    </citation>
    <scope>NUCLEOTIDE SEQUENCE [LARGE SCALE GENOMIC DNA]</scope>
    <source>
        <strain evidence="1">JGI_Cruoil_03_51_56</strain>
    </source>
</reference>
<comment type="caution">
    <text evidence="1">The sequence shown here is derived from an EMBL/GenBank/DDBJ whole genome shotgun (WGS) entry which is preliminary data.</text>
</comment>
<name>A0A235BW03_UNCW3</name>
<dbReference type="PANTHER" id="PTHR47197">
    <property type="entry name" value="PROTEIN NIRF"/>
    <property type="match status" value="1"/>
</dbReference>